<dbReference type="InterPro" id="IPR012349">
    <property type="entry name" value="Split_barrel_FMN-bd"/>
</dbReference>
<gene>
    <name evidence="1" type="ORF">GCM10010387_37380</name>
</gene>
<keyword evidence="2" id="KW-1185">Reference proteome</keyword>
<dbReference type="Proteomes" id="UP000630936">
    <property type="component" value="Unassembled WGS sequence"/>
</dbReference>
<dbReference type="AlphaFoldDB" id="A0A918UXB8"/>
<dbReference type="Gene3D" id="2.30.110.10">
    <property type="entry name" value="Electron Transport, Fmn-binding Protein, Chain A"/>
    <property type="match status" value="1"/>
</dbReference>
<dbReference type="Pfam" id="PF12900">
    <property type="entry name" value="Pyridox_ox_2"/>
    <property type="match status" value="1"/>
</dbReference>
<evidence type="ECO:0008006" key="3">
    <source>
        <dbReference type="Google" id="ProtNLM"/>
    </source>
</evidence>
<accession>A0A918UXB8</accession>
<reference evidence="1" key="2">
    <citation type="submission" date="2020-09" db="EMBL/GenBank/DDBJ databases">
        <authorList>
            <person name="Sun Q."/>
            <person name="Ohkuma M."/>
        </authorList>
    </citation>
    <scope>NUCLEOTIDE SEQUENCE</scope>
    <source>
        <strain evidence="1">JCM 4988</strain>
    </source>
</reference>
<organism evidence="1 2">
    <name type="scientific">Streptomyces inusitatus</name>
    <dbReference type="NCBI Taxonomy" id="68221"/>
    <lineage>
        <taxon>Bacteria</taxon>
        <taxon>Bacillati</taxon>
        <taxon>Actinomycetota</taxon>
        <taxon>Actinomycetes</taxon>
        <taxon>Kitasatosporales</taxon>
        <taxon>Streptomycetaceae</taxon>
        <taxon>Streptomyces</taxon>
    </lineage>
</organism>
<dbReference type="InterPro" id="IPR024747">
    <property type="entry name" value="Pyridox_Oxase-rel"/>
</dbReference>
<reference evidence="1" key="1">
    <citation type="journal article" date="2014" name="Int. J. Syst. Evol. Microbiol.">
        <title>Complete genome sequence of Corynebacterium casei LMG S-19264T (=DSM 44701T), isolated from a smear-ripened cheese.</title>
        <authorList>
            <consortium name="US DOE Joint Genome Institute (JGI-PGF)"/>
            <person name="Walter F."/>
            <person name="Albersmeier A."/>
            <person name="Kalinowski J."/>
            <person name="Ruckert C."/>
        </authorList>
    </citation>
    <scope>NUCLEOTIDE SEQUENCE</scope>
    <source>
        <strain evidence="1">JCM 4988</strain>
    </source>
</reference>
<comment type="caution">
    <text evidence="1">The sequence shown here is derived from an EMBL/GenBank/DDBJ whole genome shotgun (WGS) entry which is preliminary data.</text>
</comment>
<name>A0A918UXB8_9ACTN</name>
<evidence type="ECO:0000313" key="1">
    <source>
        <dbReference type="EMBL" id="GGZ39602.1"/>
    </source>
</evidence>
<protein>
    <recommendedName>
        <fullName evidence="3">Pyridoxamine 5'-phosphate oxidase</fullName>
    </recommendedName>
</protein>
<sequence length="136" mass="14750">MTLLNARTITDMSGTEALWLLEGSACGHIAHIHRGAVVIRPAVHVLRYGQLIVRAPVQENILTGRPTLTYHTGDVRPDGSGWSITATGPAELVTDPDETAHHRRTLPGWAHGPHDTLLLLHPQTVTGHRLHPGQAL</sequence>
<proteinExistence type="predicted"/>
<dbReference type="SUPFAM" id="SSF50475">
    <property type="entry name" value="FMN-binding split barrel"/>
    <property type="match status" value="1"/>
</dbReference>
<evidence type="ECO:0000313" key="2">
    <source>
        <dbReference type="Proteomes" id="UP000630936"/>
    </source>
</evidence>
<dbReference type="EMBL" id="BMWG01000011">
    <property type="protein sequence ID" value="GGZ39602.1"/>
    <property type="molecule type" value="Genomic_DNA"/>
</dbReference>